<dbReference type="Pfam" id="PF07980">
    <property type="entry name" value="SusD_RagB"/>
    <property type="match status" value="1"/>
</dbReference>
<protein>
    <submittedName>
        <fullName evidence="8">RagB/SusD family nutrient uptake outer membrane protein</fullName>
    </submittedName>
</protein>
<dbReference type="GO" id="GO:0009279">
    <property type="term" value="C:cell outer membrane"/>
    <property type="evidence" value="ECO:0007669"/>
    <property type="project" value="UniProtKB-SubCell"/>
</dbReference>
<feature type="domain" description="RagB/SusD" evidence="6">
    <location>
        <begin position="276"/>
        <end position="492"/>
    </location>
</feature>
<evidence type="ECO:0000256" key="2">
    <source>
        <dbReference type="ARBA" id="ARBA00006275"/>
    </source>
</evidence>
<name>A0A8J7JAX2_9FLAO</name>
<keyword evidence="9" id="KW-1185">Reference proteome</keyword>
<evidence type="ECO:0000313" key="9">
    <source>
        <dbReference type="Proteomes" id="UP000610931"/>
    </source>
</evidence>
<evidence type="ECO:0000256" key="4">
    <source>
        <dbReference type="ARBA" id="ARBA00023136"/>
    </source>
</evidence>
<dbReference type="InterPro" id="IPR033985">
    <property type="entry name" value="SusD-like_N"/>
</dbReference>
<sequence>MKNNIITFGLSIILMCSSCSDNFLDKNPLDEVSSQTFWKSESDAYIALVGVYSRLQASVYSVTRYNLDCLTDNGYNTQNSDQVMNISRGDILPSTGGVINAMYNDAYKGISSCNVFLQNIADLDMNQTTKSRYIGEVKFIRAWFYFNLQQFYGDVVIYGTPPTVEESKIKQSTSQQVLDFIHSDLDDAIASLPNEAYMGNVVKNSALALKAKVHLHSGEWTQAAALTGQVMASGNTSLYNDYTGLFLTSGQESNPDEILFSTKFLAPDNTHWYQIYVGWWSQPNPRQELVDAYQSVDGLSIDLSPLYDPADPYADRDPRLLQTIQVEPWFIDGQEIQQEPTETGYRVQKGVDKTIGPIGYDVLSDMDIIHLRYADVLLMYAEAQNEAVGPDQSVHDAVNEVRSRVGMPDLPSGLSKDDMRESIRLERQIELAFEGHRYLDLKRWGTIQDVLSVVDEPGLGVGGLNFKSHHYNWPFPQSEIDRNPELDQKTGY</sequence>
<comment type="caution">
    <text evidence="8">The sequence shown here is derived from an EMBL/GenBank/DDBJ whole genome shotgun (WGS) entry which is preliminary data.</text>
</comment>
<keyword evidence="4" id="KW-0472">Membrane</keyword>
<dbReference type="Proteomes" id="UP000610931">
    <property type="component" value="Unassembled WGS sequence"/>
</dbReference>
<dbReference type="Pfam" id="PF14322">
    <property type="entry name" value="SusD-like_3"/>
    <property type="match status" value="1"/>
</dbReference>
<dbReference type="CDD" id="cd08977">
    <property type="entry name" value="SusD"/>
    <property type="match status" value="1"/>
</dbReference>
<dbReference type="SUPFAM" id="SSF48452">
    <property type="entry name" value="TPR-like"/>
    <property type="match status" value="1"/>
</dbReference>
<evidence type="ECO:0000259" key="6">
    <source>
        <dbReference type="Pfam" id="PF07980"/>
    </source>
</evidence>
<accession>A0A8J7JAX2</accession>
<dbReference type="RefSeq" id="WP_199114469.1">
    <property type="nucleotide sequence ID" value="NZ_JAELVQ010000006.1"/>
</dbReference>
<gene>
    <name evidence="8" type="ORF">JF259_06335</name>
</gene>
<dbReference type="EMBL" id="JAELVQ010000006">
    <property type="protein sequence ID" value="MBJ6367699.1"/>
    <property type="molecule type" value="Genomic_DNA"/>
</dbReference>
<dbReference type="InterPro" id="IPR012944">
    <property type="entry name" value="SusD_RagB_dom"/>
</dbReference>
<comment type="subcellular location">
    <subcellularLocation>
        <location evidence="1">Cell outer membrane</location>
    </subcellularLocation>
</comment>
<feature type="domain" description="SusD-like N-terminal" evidence="7">
    <location>
        <begin position="23"/>
        <end position="215"/>
    </location>
</feature>
<evidence type="ECO:0000256" key="3">
    <source>
        <dbReference type="ARBA" id="ARBA00022729"/>
    </source>
</evidence>
<dbReference type="InterPro" id="IPR011990">
    <property type="entry name" value="TPR-like_helical_dom_sf"/>
</dbReference>
<keyword evidence="3" id="KW-0732">Signal</keyword>
<evidence type="ECO:0000313" key="8">
    <source>
        <dbReference type="EMBL" id="MBJ6367699.1"/>
    </source>
</evidence>
<evidence type="ECO:0000256" key="1">
    <source>
        <dbReference type="ARBA" id="ARBA00004442"/>
    </source>
</evidence>
<comment type="similarity">
    <text evidence="2">Belongs to the SusD family.</text>
</comment>
<dbReference type="AlphaFoldDB" id="A0A8J7JAX2"/>
<reference evidence="8" key="1">
    <citation type="submission" date="2020-12" db="EMBL/GenBank/DDBJ databases">
        <title>Snuella sp. nov., isolated from sediment in Incheon.</title>
        <authorList>
            <person name="Kim W."/>
        </authorList>
    </citation>
    <scope>NUCLEOTIDE SEQUENCE</scope>
    <source>
        <strain evidence="8">CAU 1569</strain>
    </source>
</reference>
<evidence type="ECO:0000259" key="7">
    <source>
        <dbReference type="Pfam" id="PF14322"/>
    </source>
</evidence>
<keyword evidence="5" id="KW-0998">Cell outer membrane</keyword>
<evidence type="ECO:0000256" key="5">
    <source>
        <dbReference type="ARBA" id="ARBA00023237"/>
    </source>
</evidence>
<proteinExistence type="inferred from homology"/>
<organism evidence="8 9">
    <name type="scientific">Snuella sedimenti</name>
    <dbReference type="NCBI Taxonomy" id="2798802"/>
    <lineage>
        <taxon>Bacteria</taxon>
        <taxon>Pseudomonadati</taxon>
        <taxon>Bacteroidota</taxon>
        <taxon>Flavobacteriia</taxon>
        <taxon>Flavobacteriales</taxon>
        <taxon>Flavobacteriaceae</taxon>
        <taxon>Snuella</taxon>
    </lineage>
</organism>
<dbReference type="Gene3D" id="1.25.40.390">
    <property type="match status" value="1"/>
</dbReference>